<dbReference type="InterPro" id="IPR036236">
    <property type="entry name" value="Znf_C2H2_sf"/>
</dbReference>
<dbReference type="GO" id="GO:0003700">
    <property type="term" value="F:DNA-binding transcription factor activity"/>
    <property type="evidence" value="ECO:0007669"/>
    <property type="project" value="TreeGrafter"/>
</dbReference>
<feature type="domain" description="C2H2-type" evidence="5">
    <location>
        <begin position="336"/>
        <end position="370"/>
    </location>
</feature>
<keyword evidence="3" id="KW-0863">Zinc-finger</keyword>
<gene>
    <name evidence="6" type="ORF">K505DRAFT_365714</name>
</gene>
<keyword evidence="3" id="KW-0479">Metal-binding</keyword>
<protein>
    <recommendedName>
        <fullName evidence="5">C2H2-type domain-containing protein</fullName>
    </recommendedName>
</protein>
<evidence type="ECO:0000313" key="6">
    <source>
        <dbReference type="EMBL" id="KAF2789322.1"/>
    </source>
</evidence>
<evidence type="ECO:0000256" key="1">
    <source>
        <dbReference type="ARBA" id="ARBA00004123"/>
    </source>
</evidence>
<dbReference type="AlphaFoldDB" id="A0A6A6WZ05"/>
<feature type="region of interest" description="Disordered" evidence="4">
    <location>
        <begin position="249"/>
        <end position="301"/>
    </location>
</feature>
<dbReference type="GO" id="GO:1990526">
    <property type="term" value="C:Ste12p-Dig1p-Dig2p complex"/>
    <property type="evidence" value="ECO:0007669"/>
    <property type="project" value="TreeGrafter"/>
</dbReference>
<keyword evidence="7" id="KW-1185">Reference proteome</keyword>
<feature type="region of interest" description="Disordered" evidence="4">
    <location>
        <begin position="20"/>
        <end position="51"/>
    </location>
</feature>
<dbReference type="InterPro" id="IPR013087">
    <property type="entry name" value="Znf_C2H2_type"/>
</dbReference>
<dbReference type="EMBL" id="MU002146">
    <property type="protein sequence ID" value="KAF2789322.1"/>
    <property type="molecule type" value="Genomic_DNA"/>
</dbReference>
<keyword evidence="3" id="KW-0862">Zinc</keyword>
<reference evidence="6" key="1">
    <citation type="journal article" date="2020" name="Stud. Mycol.">
        <title>101 Dothideomycetes genomes: a test case for predicting lifestyles and emergence of pathogens.</title>
        <authorList>
            <person name="Haridas S."/>
            <person name="Albert R."/>
            <person name="Binder M."/>
            <person name="Bloem J."/>
            <person name="Labutti K."/>
            <person name="Salamov A."/>
            <person name="Andreopoulos B."/>
            <person name="Baker S."/>
            <person name="Barry K."/>
            <person name="Bills G."/>
            <person name="Bluhm B."/>
            <person name="Cannon C."/>
            <person name="Castanera R."/>
            <person name="Culley D."/>
            <person name="Daum C."/>
            <person name="Ezra D."/>
            <person name="Gonzalez J."/>
            <person name="Henrissat B."/>
            <person name="Kuo A."/>
            <person name="Liang C."/>
            <person name="Lipzen A."/>
            <person name="Lutzoni F."/>
            <person name="Magnuson J."/>
            <person name="Mondo S."/>
            <person name="Nolan M."/>
            <person name="Ohm R."/>
            <person name="Pangilinan J."/>
            <person name="Park H.-J."/>
            <person name="Ramirez L."/>
            <person name="Alfaro M."/>
            <person name="Sun H."/>
            <person name="Tritt A."/>
            <person name="Yoshinaga Y."/>
            <person name="Zwiers L.-H."/>
            <person name="Turgeon B."/>
            <person name="Goodwin S."/>
            <person name="Spatafora J."/>
            <person name="Crous P."/>
            <person name="Grigoriev I."/>
        </authorList>
    </citation>
    <scope>NUCLEOTIDE SEQUENCE</scope>
    <source>
        <strain evidence="6">CBS 109.77</strain>
    </source>
</reference>
<evidence type="ECO:0000259" key="5">
    <source>
        <dbReference type="PROSITE" id="PS50157"/>
    </source>
</evidence>
<dbReference type="Gene3D" id="3.30.160.60">
    <property type="entry name" value="Classic Zinc Finger"/>
    <property type="match status" value="1"/>
</dbReference>
<proteinExistence type="predicted"/>
<dbReference type="PROSITE" id="PS00028">
    <property type="entry name" value="ZINC_FINGER_C2H2_1"/>
    <property type="match status" value="1"/>
</dbReference>
<dbReference type="GO" id="GO:0008270">
    <property type="term" value="F:zinc ion binding"/>
    <property type="evidence" value="ECO:0007669"/>
    <property type="project" value="UniProtKB-KW"/>
</dbReference>
<dbReference type="InterPro" id="IPR052127">
    <property type="entry name" value="STE12_transcription_factor"/>
</dbReference>
<dbReference type="PANTHER" id="PTHR47427:SF2">
    <property type="entry name" value="C2H2-TYPE DOMAIN-CONTAINING PROTEIN"/>
    <property type="match status" value="1"/>
</dbReference>
<sequence>MALMGSSDYARVISKNKYQASHSRGLSPGFLTPPSPYEGRRDSNASSQSSMSSFTSYTSDYSIPATPPYGPSPLGESFVDIMSYDMPLHGLPLLPGQKRFATGEHLNEWSMVHQTEQAAAHSISFHPQSVLPTAGEFGPILRAQLGDHHNLNGPSWDNDSTMAWPGERHMGFSIDNRLGELAEHCDLWNNEIQQPPAMYTQTMIPSDVMLIDDDFVHVHSDPYDSANSLDNVGPSFPQSPQEVCFKREDSFSVKQEPGLDEGEARPKRSMYVLPTGAKSVQKERRSGYVPKKKKKKSKAPKQRDFVAYGIEVTTRVELDPRTGEYRQIERAEVSRCPCPWKEADGSVCGKLFKRQEHMKRHLVTHKEVKPHSCLICAKLFGRNDNCQDHYYTHVKKPGKKDGRNDKYTLREVEDFVACSEKGGPKLVEKLRQKWKKDFKDLPADCLRM</sequence>
<evidence type="ECO:0000313" key="7">
    <source>
        <dbReference type="Proteomes" id="UP000799757"/>
    </source>
</evidence>
<dbReference type="Proteomes" id="UP000799757">
    <property type="component" value="Unassembled WGS sequence"/>
</dbReference>
<dbReference type="GO" id="GO:1990527">
    <property type="term" value="C:Tec1p-Ste12p-Dig1p complex"/>
    <property type="evidence" value="ECO:0007669"/>
    <property type="project" value="TreeGrafter"/>
</dbReference>
<name>A0A6A6WZ05_9PLEO</name>
<accession>A0A6A6WZ05</accession>
<evidence type="ECO:0000256" key="2">
    <source>
        <dbReference type="ARBA" id="ARBA00023242"/>
    </source>
</evidence>
<evidence type="ECO:0000256" key="4">
    <source>
        <dbReference type="SAM" id="MobiDB-lite"/>
    </source>
</evidence>
<feature type="compositionally biased region" description="Basic residues" evidence="4">
    <location>
        <begin position="290"/>
        <end position="300"/>
    </location>
</feature>
<dbReference type="PROSITE" id="PS50157">
    <property type="entry name" value="ZINC_FINGER_C2H2_2"/>
    <property type="match status" value="1"/>
</dbReference>
<keyword evidence="2" id="KW-0539">Nucleus</keyword>
<dbReference type="OrthoDB" id="10018191at2759"/>
<organism evidence="6 7">
    <name type="scientific">Melanomma pulvis-pyrius CBS 109.77</name>
    <dbReference type="NCBI Taxonomy" id="1314802"/>
    <lineage>
        <taxon>Eukaryota</taxon>
        <taxon>Fungi</taxon>
        <taxon>Dikarya</taxon>
        <taxon>Ascomycota</taxon>
        <taxon>Pezizomycotina</taxon>
        <taxon>Dothideomycetes</taxon>
        <taxon>Pleosporomycetidae</taxon>
        <taxon>Pleosporales</taxon>
        <taxon>Melanommataceae</taxon>
        <taxon>Melanomma</taxon>
    </lineage>
</organism>
<dbReference type="SUPFAM" id="SSF57667">
    <property type="entry name" value="beta-beta-alpha zinc fingers"/>
    <property type="match status" value="1"/>
</dbReference>
<evidence type="ECO:0000256" key="3">
    <source>
        <dbReference type="PROSITE-ProRule" id="PRU00042"/>
    </source>
</evidence>
<dbReference type="GO" id="GO:0005634">
    <property type="term" value="C:nucleus"/>
    <property type="evidence" value="ECO:0007669"/>
    <property type="project" value="UniProtKB-SubCell"/>
</dbReference>
<dbReference type="PANTHER" id="PTHR47427">
    <property type="entry name" value="PROTEIN STE12"/>
    <property type="match status" value="1"/>
</dbReference>
<comment type="subcellular location">
    <subcellularLocation>
        <location evidence="1">Nucleus</location>
    </subcellularLocation>
</comment>